<dbReference type="Pfam" id="PF09375">
    <property type="entry name" value="Peptidase_M75"/>
    <property type="match status" value="1"/>
</dbReference>
<accession>A0A1M4W8A3</accession>
<dbReference type="InterPro" id="IPR038352">
    <property type="entry name" value="Imelysin_sf"/>
</dbReference>
<gene>
    <name evidence="5" type="ORF">SAMN05444362_102156</name>
</gene>
<dbReference type="InterPro" id="IPR018976">
    <property type="entry name" value="Imelysin-like"/>
</dbReference>
<protein>
    <submittedName>
        <fullName evidence="5">Imelysin</fullName>
    </submittedName>
</protein>
<keyword evidence="2 3" id="KW-0732">Signal</keyword>
<evidence type="ECO:0000256" key="2">
    <source>
        <dbReference type="ARBA" id="ARBA00022729"/>
    </source>
</evidence>
<name>A0A1M4W8A3_9BACT</name>
<feature type="chain" id="PRO_5009908063" evidence="3">
    <location>
        <begin position="26"/>
        <end position="386"/>
    </location>
</feature>
<dbReference type="AlphaFoldDB" id="A0A1M4W8A3"/>
<dbReference type="RefSeq" id="WP_062177013.1">
    <property type="nucleotide sequence ID" value="NZ_BBXL01000002.1"/>
</dbReference>
<comment type="subcellular location">
    <subcellularLocation>
        <location evidence="1">Cell envelope</location>
    </subcellularLocation>
</comment>
<reference evidence="6" key="1">
    <citation type="submission" date="2016-11" db="EMBL/GenBank/DDBJ databases">
        <authorList>
            <person name="Varghese N."/>
            <person name="Submissions S."/>
        </authorList>
    </citation>
    <scope>NUCLEOTIDE SEQUENCE [LARGE SCALE GENOMIC DNA]</scope>
    <source>
        <strain evidence="6">DSM 27370</strain>
    </source>
</reference>
<evidence type="ECO:0000259" key="4">
    <source>
        <dbReference type="Pfam" id="PF09375"/>
    </source>
</evidence>
<feature type="domain" description="Imelysin-like" evidence="4">
    <location>
        <begin position="53"/>
        <end position="377"/>
    </location>
</feature>
<dbReference type="PROSITE" id="PS51257">
    <property type="entry name" value="PROKAR_LIPOPROTEIN"/>
    <property type="match status" value="1"/>
</dbReference>
<dbReference type="InterPro" id="IPR034982">
    <property type="entry name" value="Imelysin-like_IrpA"/>
</dbReference>
<dbReference type="Gene3D" id="1.20.1420.20">
    <property type="entry name" value="M75 peptidase, HXXE motif"/>
    <property type="match status" value="1"/>
</dbReference>
<dbReference type="STRING" id="1346286.SAMN05444362_102156"/>
<sequence length="386" mass="42658">MKKLFKLSFYTIFALTFTYGFTACSDDNNETDDTEKDKTLTAISKQYVNNTVIATYTSLADETITLYNALVELKANKTNANVKAVADSWIKTRDYWELSEAWLYGPADDFGIDPHIDTWPLDKNALESTILTNSTYIERMSAEDGDIWAGNFFEDGLLGFHGIEYIIFQNGSTKDVSKISENELIYAVAVAGDLRNQCFRLEAAWAGIDNVTAEKKAKLLAMDAKITYESTSYYYGEAMLNPGTTAFCESATDACETILEGCITIADEVGAMKIGQPYTGEDINYIESPYSYNSKVDFVGNIKSIRNAYMGGIESKRGASLSAYIQSVDPDVDTEIKNAIENAIDKIEAIPYPFALNYSSTQAGEAMKACNELGTILAKAKTVIRK</sequence>
<dbReference type="CDD" id="cd14658">
    <property type="entry name" value="Imelysin-like_IrpA"/>
    <property type="match status" value="1"/>
</dbReference>
<evidence type="ECO:0000256" key="3">
    <source>
        <dbReference type="SAM" id="SignalP"/>
    </source>
</evidence>
<dbReference type="OrthoDB" id="9764688at2"/>
<dbReference type="EMBL" id="FQUC01000002">
    <property type="protein sequence ID" value="SHE77439.1"/>
    <property type="molecule type" value="Genomic_DNA"/>
</dbReference>
<evidence type="ECO:0000313" key="5">
    <source>
        <dbReference type="EMBL" id="SHE77439.1"/>
    </source>
</evidence>
<dbReference type="Proteomes" id="UP000184480">
    <property type="component" value="Unassembled WGS sequence"/>
</dbReference>
<keyword evidence="6" id="KW-1185">Reference proteome</keyword>
<dbReference type="GO" id="GO:0030313">
    <property type="term" value="C:cell envelope"/>
    <property type="evidence" value="ECO:0007669"/>
    <property type="project" value="UniProtKB-SubCell"/>
</dbReference>
<organism evidence="5 6">
    <name type="scientific">Dysgonomonas macrotermitis</name>
    <dbReference type="NCBI Taxonomy" id="1346286"/>
    <lineage>
        <taxon>Bacteria</taxon>
        <taxon>Pseudomonadati</taxon>
        <taxon>Bacteroidota</taxon>
        <taxon>Bacteroidia</taxon>
        <taxon>Bacteroidales</taxon>
        <taxon>Dysgonomonadaceae</taxon>
        <taxon>Dysgonomonas</taxon>
    </lineage>
</organism>
<evidence type="ECO:0000313" key="6">
    <source>
        <dbReference type="Proteomes" id="UP000184480"/>
    </source>
</evidence>
<evidence type="ECO:0000256" key="1">
    <source>
        <dbReference type="ARBA" id="ARBA00004196"/>
    </source>
</evidence>
<feature type="signal peptide" evidence="3">
    <location>
        <begin position="1"/>
        <end position="25"/>
    </location>
</feature>
<proteinExistence type="predicted"/>